<keyword evidence="1" id="KW-0472">Membrane</keyword>
<gene>
    <name evidence="3" type="ORF">SAMN05421793_1249</name>
</gene>
<name>A0A1H6KCK1_9FLAO</name>
<dbReference type="Proteomes" id="UP000198555">
    <property type="component" value="Unassembled WGS sequence"/>
</dbReference>
<keyword evidence="1" id="KW-0812">Transmembrane</keyword>
<reference evidence="4" key="1">
    <citation type="submission" date="2016-10" db="EMBL/GenBank/DDBJ databases">
        <authorList>
            <person name="Varghese N."/>
            <person name="Submissions S."/>
        </authorList>
    </citation>
    <scope>NUCLEOTIDE SEQUENCE [LARGE SCALE GENOMIC DNA]</scope>
    <source>
        <strain evidence="4">DSM 19326</strain>
    </source>
</reference>
<organism evidence="3 4">
    <name type="scientific">Epilithonimonas hominis</name>
    <dbReference type="NCBI Taxonomy" id="420404"/>
    <lineage>
        <taxon>Bacteria</taxon>
        <taxon>Pseudomonadati</taxon>
        <taxon>Bacteroidota</taxon>
        <taxon>Flavobacteriia</taxon>
        <taxon>Flavobacteriales</taxon>
        <taxon>Weeksellaceae</taxon>
        <taxon>Chryseobacterium group</taxon>
        <taxon>Epilithonimonas</taxon>
    </lineage>
</organism>
<feature type="domain" description="DUF4395" evidence="2">
    <location>
        <begin position="11"/>
        <end position="133"/>
    </location>
</feature>
<feature type="transmembrane region" description="Helical" evidence="1">
    <location>
        <begin position="105"/>
        <end position="133"/>
    </location>
</feature>
<dbReference type="RefSeq" id="WP_089770254.1">
    <property type="nucleotide sequence ID" value="NZ_DAMACK010000008.1"/>
</dbReference>
<dbReference type="EMBL" id="FNWX01000024">
    <property type="protein sequence ID" value="SEH73216.1"/>
    <property type="molecule type" value="Genomic_DNA"/>
</dbReference>
<protein>
    <recommendedName>
        <fullName evidence="2">DUF4395 domain-containing protein</fullName>
    </recommendedName>
</protein>
<evidence type="ECO:0000313" key="4">
    <source>
        <dbReference type="Proteomes" id="UP000198555"/>
    </source>
</evidence>
<sequence>MEKSKIKTIYVDENVISIVAYQVVLLTIFGLHFQQQWLLYCVVIDFLIRATGIFMSPLFFVAKKISEFLYLEKKLVFAGPKRFAASLGLLLSLLIAIYYDSQVGIFLGIFLIVLASVESVFRVCVGCYIYNYLVLPLLKKINRPKN</sequence>
<evidence type="ECO:0000313" key="3">
    <source>
        <dbReference type="EMBL" id="SEH73216.1"/>
    </source>
</evidence>
<dbReference type="Pfam" id="PF14340">
    <property type="entry name" value="DUF4395"/>
    <property type="match status" value="1"/>
</dbReference>
<dbReference type="STRING" id="420404.SAMN05421793_1249"/>
<accession>A0A1H6KCK1</accession>
<evidence type="ECO:0000256" key="1">
    <source>
        <dbReference type="SAM" id="Phobius"/>
    </source>
</evidence>
<feature type="transmembrane region" description="Helical" evidence="1">
    <location>
        <begin position="37"/>
        <end position="62"/>
    </location>
</feature>
<evidence type="ECO:0000259" key="2">
    <source>
        <dbReference type="Pfam" id="PF14340"/>
    </source>
</evidence>
<keyword evidence="1" id="KW-1133">Transmembrane helix</keyword>
<feature type="transmembrane region" description="Helical" evidence="1">
    <location>
        <begin position="83"/>
        <end position="99"/>
    </location>
</feature>
<keyword evidence="4" id="KW-1185">Reference proteome</keyword>
<dbReference type="InterPro" id="IPR025508">
    <property type="entry name" value="DUF4395"/>
</dbReference>
<proteinExistence type="predicted"/>
<feature type="transmembrane region" description="Helical" evidence="1">
    <location>
        <begin position="12"/>
        <end position="31"/>
    </location>
</feature>
<dbReference type="AlphaFoldDB" id="A0A1H6KCK1"/>